<proteinExistence type="predicted"/>
<dbReference type="STRING" id="309799.DICTH_0224"/>
<reference evidence="1 2" key="1">
    <citation type="journal article" date="2014" name="Genome Announc.">
        <title>Complete Genome Sequence of the Extreme Thermophile Dictyoglomus thermophilum H-6-12.</title>
        <authorList>
            <person name="Coil D.A."/>
            <person name="Badger J.H."/>
            <person name="Forberger H.C."/>
            <person name="Riggs F."/>
            <person name="Madupu R."/>
            <person name="Fedorova N."/>
            <person name="Ward N."/>
            <person name="Robb F.T."/>
            <person name="Eisen J.A."/>
        </authorList>
    </citation>
    <scope>NUCLEOTIDE SEQUENCE [LARGE SCALE GENOMIC DNA]</scope>
    <source>
        <strain evidence="2">ATCC 35947 / DSM 3960 / H-6-12</strain>
    </source>
</reference>
<dbReference type="RefSeq" id="WP_012548745.1">
    <property type="nucleotide sequence ID" value="NC_011297.1"/>
</dbReference>
<dbReference type="KEGG" id="dth:DICTH_0224"/>
<evidence type="ECO:0000313" key="1">
    <source>
        <dbReference type="EMBL" id="ACI20113.1"/>
    </source>
</evidence>
<organism evidence="1 2">
    <name type="scientific">Dictyoglomus thermophilum (strain ATCC 35947 / DSM 3960 / H-6-12)</name>
    <dbReference type="NCBI Taxonomy" id="309799"/>
    <lineage>
        <taxon>Bacteria</taxon>
        <taxon>Pseudomonadati</taxon>
        <taxon>Dictyoglomota</taxon>
        <taxon>Dictyoglomia</taxon>
        <taxon>Dictyoglomales</taxon>
        <taxon>Dictyoglomaceae</taxon>
        <taxon>Dictyoglomus</taxon>
    </lineage>
</organism>
<dbReference type="EMBL" id="CP001146">
    <property type="protein sequence ID" value="ACI20113.1"/>
    <property type="molecule type" value="Genomic_DNA"/>
</dbReference>
<sequence length="43" mass="5064">MKKKDKNIFLSILLIIFMLILSIKVIYADPLEDDNKKKESKIL</sequence>
<dbReference type="PaxDb" id="309799-DICTH_0224"/>
<name>B5YBZ9_DICT6</name>
<evidence type="ECO:0000313" key="2">
    <source>
        <dbReference type="Proteomes" id="UP000001733"/>
    </source>
</evidence>
<dbReference type="HOGENOM" id="CLU_3232770_0_0_0"/>
<keyword evidence="2" id="KW-1185">Reference proteome</keyword>
<gene>
    <name evidence="1" type="ordered locus">DICTH_0224</name>
</gene>
<protein>
    <submittedName>
        <fullName evidence="1">Uncharacterized protein</fullName>
    </submittedName>
</protein>
<dbReference type="Proteomes" id="UP000001733">
    <property type="component" value="Chromosome"/>
</dbReference>
<accession>B5YBZ9</accession>
<dbReference type="AlphaFoldDB" id="B5YBZ9"/>